<dbReference type="InterPro" id="IPR036163">
    <property type="entry name" value="HMA_dom_sf"/>
</dbReference>
<dbReference type="PROSITE" id="PS50846">
    <property type="entry name" value="HMA_2"/>
    <property type="match status" value="1"/>
</dbReference>
<dbReference type="SUPFAM" id="SSF55008">
    <property type="entry name" value="HMA, heavy metal-associated domain"/>
    <property type="match status" value="1"/>
</dbReference>
<dbReference type="Proteomes" id="UP000653305">
    <property type="component" value="Unassembled WGS sequence"/>
</dbReference>
<dbReference type="GO" id="GO:0016020">
    <property type="term" value="C:membrane"/>
    <property type="evidence" value="ECO:0007669"/>
    <property type="project" value="UniProtKB-SubCell"/>
</dbReference>
<feature type="compositionally biased region" description="Basic residues" evidence="2">
    <location>
        <begin position="57"/>
        <end position="69"/>
    </location>
</feature>
<name>A0A830D123_9LAMI</name>
<evidence type="ECO:0000256" key="1">
    <source>
        <dbReference type="ARBA" id="ARBA00004170"/>
    </source>
</evidence>
<dbReference type="PANTHER" id="PTHR46119:SF15">
    <property type="entry name" value="PROTEIN SODIUM POTASSIUM ROOT DEFECTIVE 2"/>
    <property type="match status" value="1"/>
</dbReference>
<dbReference type="OrthoDB" id="689350at2759"/>
<accession>A0A830D123</accession>
<dbReference type="InterPro" id="IPR006121">
    <property type="entry name" value="HMA_dom"/>
</dbReference>
<dbReference type="GO" id="GO:0046872">
    <property type="term" value="F:metal ion binding"/>
    <property type="evidence" value="ECO:0007669"/>
    <property type="project" value="InterPro"/>
</dbReference>
<feature type="domain" description="HMA" evidence="3">
    <location>
        <begin position="161"/>
        <end position="227"/>
    </location>
</feature>
<dbReference type="EMBL" id="BMAC01000648">
    <property type="protein sequence ID" value="GFQ00926.1"/>
    <property type="molecule type" value="Genomic_DNA"/>
</dbReference>
<feature type="region of interest" description="Disordered" evidence="2">
    <location>
        <begin position="27"/>
        <end position="83"/>
    </location>
</feature>
<reference evidence="4" key="1">
    <citation type="submission" date="2020-07" db="EMBL/GenBank/DDBJ databases">
        <title>Ethylene signaling mediates host invasion by parasitic plants.</title>
        <authorList>
            <person name="Yoshida S."/>
        </authorList>
    </citation>
    <scope>NUCLEOTIDE SEQUENCE</scope>
    <source>
        <strain evidence="4">Okayama</strain>
    </source>
</reference>
<dbReference type="PANTHER" id="PTHR46119">
    <property type="entry name" value="OS08G0405700 PROTEIN"/>
    <property type="match status" value="1"/>
</dbReference>
<evidence type="ECO:0000313" key="5">
    <source>
        <dbReference type="Proteomes" id="UP000653305"/>
    </source>
</evidence>
<dbReference type="GO" id="GO:0009626">
    <property type="term" value="P:plant-type hypersensitive response"/>
    <property type="evidence" value="ECO:0007669"/>
    <property type="project" value="UniProtKB-KW"/>
</dbReference>
<dbReference type="AlphaFoldDB" id="A0A830D123"/>
<proteinExistence type="predicted"/>
<gene>
    <name evidence="4" type="ORF">PHJA_002236500</name>
</gene>
<feature type="compositionally biased region" description="Basic and acidic residues" evidence="2">
    <location>
        <begin position="27"/>
        <end position="36"/>
    </location>
</feature>
<evidence type="ECO:0000313" key="4">
    <source>
        <dbReference type="EMBL" id="GFQ00926.1"/>
    </source>
</evidence>
<organism evidence="4 5">
    <name type="scientific">Phtheirospermum japonicum</name>
    <dbReference type="NCBI Taxonomy" id="374723"/>
    <lineage>
        <taxon>Eukaryota</taxon>
        <taxon>Viridiplantae</taxon>
        <taxon>Streptophyta</taxon>
        <taxon>Embryophyta</taxon>
        <taxon>Tracheophyta</taxon>
        <taxon>Spermatophyta</taxon>
        <taxon>Magnoliopsida</taxon>
        <taxon>eudicotyledons</taxon>
        <taxon>Gunneridae</taxon>
        <taxon>Pentapetalae</taxon>
        <taxon>asterids</taxon>
        <taxon>lamiids</taxon>
        <taxon>Lamiales</taxon>
        <taxon>Orobanchaceae</taxon>
        <taxon>Orobanchaceae incertae sedis</taxon>
        <taxon>Phtheirospermum</taxon>
    </lineage>
</organism>
<comment type="subcellular location">
    <subcellularLocation>
        <location evidence="1">Membrane</location>
        <topology evidence="1">Peripheral membrane protein</topology>
    </subcellularLocation>
</comment>
<dbReference type="InterPro" id="IPR044526">
    <property type="entry name" value="NAKR1-3"/>
</dbReference>
<evidence type="ECO:0000259" key="3">
    <source>
        <dbReference type="PROSITE" id="PS50846"/>
    </source>
</evidence>
<keyword evidence="5" id="KW-1185">Reference proteome</keyword>
<dbReference type="CDD" id="cd00371">
    <property type="entry name" value="HMA"/>
    <property type="match status" value="1"/>
</dbReference>
<dbReference type="Gene3D" id="3.30.70.100">
    <property type="match status" value="1"/>
</dbReference>
<comment type="caution">
    <text evidence="4">The sequence shown here is derived from an EMBL/GenBank/DDBJ whole genome shotgun (WGS) entry which is preliminary data.</text>
</comment>
<feature type="compositionally biased region" description="Basic and acidic residues" evidence="2">
    <location>
        <begin position="70"/>
        <end position="82"/>
    </location>
</feature>
<protein>
    <submittedName>
        <fullName evidence="4">Heavy metal-associated isoprenylated plant protein 26</fullName>
    </submittedName>
</protein>
<sequence>MNENSPSSTPSSSAAAFLLGGAAIDRHNPIIRDPKRAPKSVPPCTNYSQPPIIPKSQKTHHKKNNKKTRFKENDDEKNKDCKNGFNGGAVKKSWKCTNPGDFISPPGSTRYLLREKVVLDALSSDFDPVGGKKLSLEEEISKDVNKTEGILFEEKPPFSSSEVVVLRVSLHCRGCERKLRKHLSRMDGVTSYNIEFAAKKVTVTGNVTPLGVVASITKVKNAQLWSPTISSEVKNDCKGAGA</sequence>
<dbReference type="Pfam" id="PF00403">
    <property type="entry name" value="HMA"/>
    <property type="match status" value="1"/>
</dbReference>
<evidence type="ECO:0000256" key="2">
    <source>
        <dbReference type="SAM" id="MobiDB-lite"/>
    </source>
</evidence>